<accession>A0A5C3QYV8</accession>
<evidence type="ECO:0000313" key="2">
    <source>
        <dbReference type="EMBL" id="TFL07206.1"/>
    </source>
</evidence>
<name>A0A5C3QYV8_9AGAR</name>
<proteinExistence type="predicted"/>
<evidence type="ECO:0000256" key="1">
    <source>
        <dbReference type="SAM" id="MobiDB-lite"/>
    </source>
</evidence>
<dbReference type="EMBL" id="ML178814">
    <property type="protein sequence ID" value="TFL07206.1"/>
    <property type="molecule type" value="Genomic_DNA"/>
</dbReference>
<protein>
    <submittedName>
        <fullName evidence="2">Uncharacterized protein</fullName>
    </submittedName>
</protein>
<dbReference type="Proteomes" id="UP000305067">
    <property type="component" value="Unassembled WGS sequence"/>
</dbReference>
<dbReference type="AlphaFoldDB" id="A0A5C3QYV8"/>
<organism evidence="2 3">
    <name type="scientific">Pterulicium gracile</name>
    <dbReference type="NCBI Taxonomy" id="1884261"/>
    <lineage>
        <taxon>Eukaryota</taxon>
        <taxon>Fungi</taxon>
        <taxon>Dikarya</taxon>
        <taxon>Basidiomycota</taxon>
        <taxon>Agaricomycotina</taxon>
        <taxon>Agaricomycetes</taxon>
        <taxon>Agaricomycetidae</taxon>
        <taxon>Agaricales</taxon>
        <taxon>Pleurotineae</taxon>
        <taxon>Pterulaceae</taxon>
        <taxon>Pterulicium</taxon>
    </lineage>
</organism>
<reference evidence="2 3" key="1">
    <citation type="journal article" date="2019" name="Nat. Ecol. Evol.">
        <title>Megaphylogeny resolves global patterns of mushroom evolution.</title>
        <authorList>
            <person name="Varga T."/>
            <person name="Krizsan K."/>
            <person name="Foldi C."/>
            <person name="Dima B."/>
            <person name="Sanchez-Garcia M."/>
            <person name="Sanchez-Ramirez S."/>
            <person name="Szollosi G.J."/>
            <person name="Szarkandi J.G."/>
            <person name="Papp V."/>
            <person name="Albert L."/>
            <person name="Andreopoulos W."/>
            <person name="Angelini C."/>
            <person name="Antonin V."/>
            <person name="Barry K.W."/>
            <person name="Bougher N.L."/>
            <person name="Buchanan P."/>
            <person name="Buyck B."/>
            <person name="Bense V."/>
            <person name="Catcheside P."/>
            <person name="Chovatia M."/>
            <person name="Cooper J."/>
            <person name="Damon W."/>
            <person name="Desjardin D."/>
            <person name="Finy P."/>
            <person name="Geml J."/>
            <person name="Haridas S."/>
            <person name="Hughes K."/>
            <person name="Justo A."/>
            <person name="Karasinski D."/>
            <person name="Kautmanova I."/>
            <person name="Kiss B."/>
            <person name="Kocsube S."/>
            <person name="Kotiranta H."/>
            <person name="LaButti K.M."/>
            <person name="Lechner B.E."/>
            <person name="Liimatainen K."/>
            <person name="Lipzen A."/>
            <person name="Lukacs Z."/>
            <person name="Mihaltcheva S."/>
            <person name="Morgado L.N."/>
            <person name="Niskanen T."/>
            <person name="Noordeloos M.E."/>
            <person name="Ohm R.A."/>
            <person name="Ortiz-Santana B."/>
            <person name="Ovrebo C."/>
            <person name="Racz N."/>
            <person name="Riley R."/>
            <person name="Savchenko A."/>
            <person name="Shiryaev A."/>
            <person name="Soop K."/>
            <person name="Spirin V."/>
            <person name="Szebenyi C."/>
            <person name="Tomsovsky M."/>
            <person name="Tulloss R.E."/>
            <person name="Uehling J."/>
            <person name="Grigoriev I.V."/>
            <person name="Vagvolgyi C."/>
            <person name="Papp T."/>
            <person name="Martin F.M."/>
            <person name="Miettinen O."/>
            <person name="Hibbett D.S."/>
            <person name="Nagy L.G."/>
        </authorList>
    </citation>
    <scope>NUCLEOTIDE SEQUENCE [LARGE SCALE GENOMIC DNA]</scope>
    <source>
        <strain evidence="2 3">CBS 309.79</strain>
    </source>
</reference>
<sequence length="222" mass="24184">MSTSALNNLTLVDTTNAITRVDRTRMVGLPMCASSCSLLVENDVSWRISCTTNWITPKCGWMRPDSECGSSPALASLHNRLSTAGLAEPLVAITSSGLSKFAVHLDHQIQLATPGTTGPELGFSSGVFNLLDNFKPVIPQPPRKRKRYNAAPNAQLFKPKRRRTLKSAPPPPAWQHYEFISDFNVPSSSSQSQETVPDEHTPQDEQMSLSAAPHTNAESSLT</sequence>
<feature type="region of interest" description="Disordered" evidence="1">
    <location>
        <begin position="184"/>
        <end position="222"/>
    </location>
</feature>
<evidence type="ECO:0000313" key="3">
    <source>
        <dbReference type="Proteomes" id="UP000305067"/>
    </source>
</evidence>
<feature type="compositionally biased region" description="Polar residues" evidence="1">
    <location>
        <begin position="184"/>
        <end position="195"/>
    </location>
</feature>
<gene>
    <name evidence="2" type="ORF">BDV98DRAFT_652271</name>
</gene>
<keyword evidence="3" id="KW-1185">Reference proteome</keyword>